<dbReference type="CDD" id="cd00093">
    <property type="entry name" value="HTH_XRE"/>
    <property type="match status" value="1"/>
</dbReference>
<evidence type="ECO:0000259" key="2">
    <source>
        <dbReference type="PROSITE" id="PS50943"/>
    </source>
</evidence>
<dbReference type="Proteomes" id="UP000277896">
    <property type="component" value="Chromosome"/>
</dbReference>
<name>A0A3R7CTA7_9LACO</name>
<accession>A0A3R7CTA7</accession>
<reference evidence="4 6" key="2">
    <citation type="submission" date="2019-01" db="EMBL/GenBank/DDBJ databases">
        <title>Draft genome sequence of Lactobacillus paraplantarum OSY-TC318, a Producer of the novel lantibiotic Paraplantaracin TC318.</title>
        <authorList>
            <person name="Hussein W.E."/>
            <person name="Huang E."/>
            <person name="Yousef A.E."/>
        </authorList>
    </citation>
    <scope>NUCLEOTIDE SEQUENCE [LARGE SCALE GENOMIC DNA]</scope>
    <source>
        <strain evidence="4 6">OSY-TC318</strain>
    </source>
</reference>
<dbReference type="PROSITE" id="PS50943">
    <property type="entry name" value="HTH_CROC1"/>
    <property type="match status" value="1"/>
</dbReference>
<dbReference type="Pfam" id="PF01381">
    <property type="entry name" value="HTH_3"/>
    <property type="match status" value="1"/>
</dbReference>
<evidence type="ECO:0000313" key="5">
    <source>
        <dbReference type="Proteomes" id="UP000277896"/>
    </source>
</evidence>
<dbReference type="PANTHER" id="PTHR46558">
    <property type="entry name" value="TRACRIPTIONAL REGULATORY PROTEIN-RELATED-RELATED"/>
    <property type="match status" value="1"/>
</dbReference>
<reference evidence="3 5" key="1">
    <citation type="submission" date="2018-10" db="EMBL/GenBank/DDBJ databases">
        <title>Genome seuquencing of Lactobacillus species.</title>
        <authorList>
            <person name="Baek C."/>
            <person name="Yi H."/>
        </authorList>
    </citation>
    <scope>NUCLEOTIDE SEQUENCE [LARGE SCALE GENOMIC DNA]</scope>
    <source>
        <strain evidence="3 5">DSM 10667</strain>
    </source>
</reference>
<keyword evidence="1" id="KW-0238">DNA-binding</keyword>
<organism evidence="4 6">
    <name type="scientific">Lactiplantibacillus paraplantarum</name>
    <dbReference type="NCBI Taxonomy" id="60520"/>
    <lineage>
        <taxon>Bacteria</taxon>
        <taxon>Bacillati</taxon>
        <taxon>Bacillota</taxon>
        <taxon>Bacilli</taxon>
        <taxon>Lactobacillales</taxon>
        <taxon>Lactobacillaceae</taxon>
        <taxon>Lactiplantibacillus</taxon>
    </lineage>
</organism>
<evidence type="ECO:0000313" key="3">
    <source>
        <dbReference type="EMBL" id="AYJ37573.1"/>
    </source>
</evidence>
<gene>
    <name evidence="4" type="ORF">EUZ87_01550</name>
    <name evidence="3" type="ORF">LP667_01425</name>
</gene>
<dbReference type="EMBL" id="SEHH01000011">
    <property type="protein sequence ID" value="TBX52326.1"/>
    <property type="molecule type" value="Genomic_DNA"/>
</dbReference>
<dbReference type="SUPFAM" id="SSF47413">
    <property type="entry name" value="lambda repressor-like DNA-binding domains"/>
    <property type="match status" value="1"/>
</dbReference>
<dbReference type="RefSeq" id="WP_021731971.1">
    <property type="nucleotide sequence ID" value="NZ_AVAI01000131.1"/>
</dbReference>
<protein>
    <submittedName>
        <fullName evidence="4">Transcriptional regulator</fullName>
    </submittedName>
</protein>
<dbReference type="EMBL" id="CP032744">
    <property type="protein sequence ID" value="AYJ37573.1"/>
    <property type="molecule type" value="Genomic_DNA"/>
</dbReference>
<dbReference type="Proteomes" id="UP000292648">
    <property type="component" value="Unassembled WGS sequence"/>
</dbReference>
<proteinExistence type="predicted"/>
<sequence length="64" mass="7418">MIHNKIKVLRAERDWTQAELAQRLGISRQAVISIEKSKYYPSLDLAFKIATVFACTIEDIFYRG</sequence>
<dbReference type="InterPro" id="IPR001387">
    <property type="entry name" value="Cro/C1-type_HTH"/>
</dbReference>
<feature type="domain" description="HTH cro/C1-type" evidence="2">
    <location>
        <begin position="6"/>
        <end position="60"/>
    </location>
</feature>
<dbReference type="InterPro" id="IPR010982">
    <property type="entry name" value="Lambda_DNA-bd_dom_sf"/>
</dbReference>
<dbReference type="GO" id="GO:0003677">
    <property type="term" value="F:DNA binding"/>
    <property type="evidence" value="ECO:0007669"/>
    <property type="project" value="UniProtKB-KW"/>
</dbReference>
<dbReference type="PANTHER" id="PTHR46558:SF4">
    <property type="entry name" value="DNA-BIDING PHAGE PROTEIN"/>
    <property type="match status" value="1"/>
</dbReference>
<evidence type="ECO:0000256" key="1">
    <source>
        <dbReference type="ARBA" id="ARBA00023125"/>
    </source>
</evidence>
<dbReference type="SMART" id="SM00530">
    <property type="entry name" value="HTH_XRE"/>
    <property type="match status" value="1"/>
</dbReference>
<evidence type="ECO:0000313" key="4">
    <source>
        <dbReference type="EMBL" id="TBX52326.1"/>
    </source>
</evidence>
<dbReference type="AlphaFoldDB" id="A0A3R7CTA7"/>
<dbReference type="Gene3D" id="1.10.260.40">
    <property type="entry name" value="lambda repressor-like DNA-binding domains"/>
    <property type="match status" value="1"/>
</dbReference>
<evidence type="ECO:0000313" key="6">
    <source>
        <dbReference type="Proteomes" id="UP000292648"/>
    </source>
</evidence>